<dbReference type="RefSeq" id="WP_190888727.1">
    <property type="nucleotide sequence ID" value="NZ_JACWZY010000017.1"/>
</dbReference>
<feature type="transmembrane region" description="Helical" evidence="1">
    <location>
        <begin position="75"/>
        <end position="93"/>
    </location>
</feature>
<gene>
    <name evidence="2" type="ORF">IC229_19735</name>
</gene>
<sequence length="228" mass="25890">MERFLTVLFASLCAAPLGFFIASWPLLSAKGGNSDQTIANGYGGILFGIVGAVLAFILTWYFANNLIVKGHIRTIQIVDLVMVIGWGIVWFVFDSKQPYLLEYSDHTPVLEVEVRVKKSALNGKPIDKAVEVMFVGSSLTYYRDEQIHEEGDSVIRPWYGYMYSIKDWSVRVYLDSLYGDFQLNIPRRPMESTEWSGWINPTPNPEDKAPDGVSIRYRFRLVPHGQDP</sequence>
<dbReference type="AlphaFoldDB" id="A0A926Y2X9"/>
<name>A0A926Y2X9_9BACT</name>
<evidence type="ECO:0000313" key="3">
    <source>
        <dbReference type="Proteomes" id="UP000598820"/>
    </source>
</evidence>
<feature type="transmembrane region" description="Helical" evidence="1">
    <location>
        <begin position="44"/>
        <end position="63"/>
    </location>
</feature>
<evidence type="ECO:0000313" key="2">
    <source>
        <dbReference type="EMBL" id="MBD2702888.1"/>
    </source>
</evidence>
<dbReference type="EMBL" id="JACWZY010000017">
    <property type="protein sequence ID" value="MBD2702888.1"/>
    <property type="molecule type" value="Genomic_DNA"/>
</dbReference>
<keyword evidence="1" id="KW-0472">Membrane</keyword>
<protein>
    <submittedName>
        <fullName evidence="2">Uncharacterized protein</fullName>
    </submittedName>
</protein>
<evidence type="ECO:0000256" key="1">
    <source>
        <dbReference type="SAM" id="Phobius"/>
    </source>
</evidence>
<keyword evidence="1" id="KW-1133">Transmembrane helix</keyword>
<comment type="caution">
    <text evidence="2">The sequence shown here is derived from an EMBL/GenBank/DDBJ whole genome shotgun (WGS) entry which is preliminary data.</text>
</comment>
<reference evidence="2" key="1">
    <citation type="submission" date="2020-09" db="EMBL/GenBank/DDBJ databases">
        <authorList>
            <person name="Kim M.K."/>
        </authorList>
    </citation>
    <scope>NUCLEOTIDE SEQUENCE</scope>
    <source>
        <strain evidence="2">BT702</strain>
    </source>
</reference>
<keyword evidence="1" id="KW-0812">Transmembrane</keyword>
<proteinExistence type="predicted"/>
<keyword evidence="3" id="KW-1185">Reference proteome</keyword>
<organism evidence="2 3">
    <name type="scientific">Spirosoma profusum</name>
    <dbReference type="NCBI Taxonomy" id="2771354"/>
    <lineage>
        <taxon>Bacteria</taxon>
        <taxon>Pseudomonadati</taxon>
        <taxon>Bacteroidota</taxon>
        <taxon>Cytophagia</taxon>
        <taxon>Cytophagales</taxon>
        <taxon>Cytophagaceae</taxon>
        <taxon>Spirosoma</taxon>
    </lineage>
</organism>
<accession>A0A926Y2X9</accession>
<dbReference type="Proteomes" id="UP000598820">
    <property type="component" value="Unassembled WGS sequence"/>
</dbReference>